<evidence type="ECO:0000256" key="6">
    <source>
        <dbReference type="ARBA" id="ARBA00023136"/>
    </source>
</evidence>
<dbReference type="AlphaFoldDB" id="A0A8H4PK35"/>
<comment type="caution">
    <text evidence="7">The sequence shown here is derived from an EMBL/GenBank/DDBJ whole genome shotgun (WGS) entry which is preliminary data.</text>
</comment>
<evidence type="ECO:0000313" key="7">
    <source>
        <dbReference type="EMBL" id="KAF4466787.1"/>
    </source>
</evidence>
<protein>
    <submittedName>
        <fullName evidence="7">DNAJ domain-containing</fullName>
    </submittedName>
</protein>
<dbReference type="OrthoDB" id="1658288at2759"/>
<dbReference type="GO" id="GO:0005783">
    <property type="term" value="C:endoplasmic reticulum"/>
    <property type="evidence" value="ECO:0007669"/>
    <property type="project" value="UniProtKB-SubCell"/>
</dbReference>
<dbReference type="SUPFAM" id="SSF53474">
    <property type="entry name" value="alpha/beta-Hydrolases"/>
    <property type="match status" value="1"/>
</dbReference>
<dbReference type="InterPro" id="IPR052374">
    <property type="entry name" value="SERAC1"/>
</dbReference>
<dbReference type="GO" id="GO:0016020">
    <property type="term" value="C:membrane"/>
    <property type="evidence" value="ECO:0007669"/>
    <property type="project" value="UniProtKB-SubCell"/>
</dbReference>
<keyword evidence="6" id="KW-0472">Membrane</keyword>
<dbReference type="Proteomes" id="UP000554235">
    <property type="component" value="Unassembled WGS sequence"/>
</dbReference>
<dbReference type="InterPro" id="IPR029058">
    <property type="entry name" value="AB_hydrolase_fold"/>
</dbReference>
<dbReference type="EMBL" id="JAADYS010000821">
    <property type="protein sequence ID" value="KAF4466787.1"/>
    <property type="molecule type" value="Genomic_DNA"/>
</dbReference>
<reference evidence="7 8" key="1">
    <citation type="submission" date="2020-01" db="EMBL/GenBank/DDBJ databases">
        <title>Identification and distribution of gene clusters putatively required for synthesis of sphingolipid metabolism inhibitors in phylogenetically diverse species of the filamentous fungus Fusarium.</title>
        <authorList>
            <person name="Kim H.-S."/>
            <person name="Busman M."/>
            <person name="Brown D.W."/>
            <person name="Divon H."/>
            <person name="Uhlig S."/>
            <person name="Proctor R.H."/>
        </authorList>
    </citation>
    <scope>NUCLEOTIDE SEQUENCE [LARGE SCALE GENOMIC DNA]</scope>
    <source>
        <strain evidence="7 8">NRRL 20459</strain>
    </source>
</reference>
<sequence>MESIESAALESRHCQFRVVVGSSDLGQPHDEDASFECFCDDDDTETRTKVTHIERFGNGIIGTVLSLTYGTWQGQPAALLVLLFSLRGREDGYLRFRAAEFSISFKSRAPDDSYPVVRSIQPGTKRVSETTASSLWPRDRFAIRGSLWSEKSQPEPHQVLWKVKSPREGICDSIPVATILTFSSPFIAIVKAKAMTGAPILTLRAFPWSRNDPVLFDGVTPKGKGVASTDFSRLGDSGLEEIISDYLSPSSTQEHFSVSSTAGSSTATEKGIISAVERKPNKSESSRQVYRVHGIPISCSSDNLIRLLSLALSVPDVTIQVKAFSSHSQLEENVAVISFESDPPELKLSSPSCHWHFAVPAQRWLLSQEPWALENGAYSAPIEKRNVDLHFDTNFYGFTQIGMNLDPRLSANIDIIAIHGLGGHAFGSFKQRNGHYMWLQETLESDLISSQEFGQRIQPRILVYGYNARVDKSQSFQSMEDLAIELRMQLRGIRERDPSRPLIFIGHSLGGLLVKELLIQCAEPEANTTESAILKATRGALFFGVPNKGMDVTALLSIIGNQPNSEFLTSLGVDSPVLNKQAQLFPECFQSPQAVIYSFYETCVSNTAERVNGKLSLTGDPVVLVDKQSATHSRPWEMNKHVIIPIQRPHADLVKFEKYSPDYEKIRNCIREILGRQFGRRQSSNGS</sequence>
<keyword evidence="5" id="KW-0496">Mitochondrion</keyword>
<dbReference type="PANTHER" id="PTHR48182">
    <property type="entry name" value="PROTEIN SERAC1"/>
    <property type="match status" value="1"/>
</dbReference>
<dbReference type="GO" id="GO:0005739">
    <property type="term" value="C:mitochondrion"/>
    <property type="evidence" value="ECO:0007669"/>
    <property type="project" value="UniProtKB-SubCell"/>
</dbReference>
<gene>
    <name evidence="7" type="ORF">FALBO_6341</name>
</gene>
<keyword evidence="4" id="KW-0256">Endoplasmic reticulum</keyword>
<evidence type="ECO:0000313" key="8">
    <source>
        <dbReference type="Proteomes" id="UP000554235"/>
    </source>
</evidence>
<keyword evidence="8" id="KW-1185">Reference proteome</keyword>
<dbReference type="Gene3D" id="3.40.50.1820">
    <property type="entry name" value="alpha/beta hydrolase"/>
    <property type="match status" value="1"/>
</dbReference>
<proteinExistence type="predicted"/>
<evidence type="ECO:0000256" key="2">
    <source>
        <dbReference type="ARBA" id="ARBA00004240"/>
    </source>
</evidence>
<evidence type="ECO:0000256" key="3">
    <source>
        <dbReference type="ARBA" id="ARBA00004370"/>
    </source>
</evidence>
<evidence type="ECO:0000256" key="4">
    <source>
        <dbReference type="ARBA" id="ARBA00022824"/>
    </source>
</evidence>
<organism evidence="7 8">
    <name type="scientific">Fusarium albosuccineum</name>
    <dbReference type="NCBI Taxonomy" id="1237068"/>
    <lineage>
        <taxon>Eukaryota</taxon>
        <taxon>Fungi</taxon>
        <taxon>Dikarya</taxon>
        <taxon>Ascomycota</taxon>
        <taxon>Pezizomycotina</taxon>
        <taxon>Sordariomycetes</taxon>
        <taxon>Hypocreomycetidae</taxon>
        <taxon>Hypocreales</taxon>
        <taxon>Nectriaceae</taxon>
        <taxon>Fusarium</taxon>
        <taxon>Fusarium decemcellulare species complex</taxon>
    </lineage>
</organism>
<name>A0A8H4PK35_9HYPO</name>
<evidence type="ECO:0000256" key="5">
    <source>
        <dbReference type="ARBA" id="ARBA00023128"/>
    </source>
</evidence>
<comment type="subcellular location">
    <subcellularLocation>
        <location evidence="2">Endoplasmic reticulum</location>
    </subcellularLocation>
    <subcellularLocation>
        <location evidence="3">Membrane</location>
    </subcellularLocation>
    <subcellularLocation>
        <location evidence="1">Mitochondrion</location>
    </subcellularLocation>
</comment>
<accession>A0A8H4PK35</accession>
<evidence type="ECO:0000256" key="1">
    <source>
        <dbReference type="ARBA" id="ARBA00004173"/>
    </source>
</evidence>
<dbReference type="PANTHER" id="PTHR48182:SF2">
    <property type="entry name" value="PROTEIN SERAC1"/>
    <property type="match status" value="1"/>
</dbReference>